<dbReference type="Gene3D" id="3.20.20.80">
    <property type="entry name" value="Glycosidases"/>
    <property type="match status" value="1"/>
</dbReference>
<keyword evidence="2 8" id="KW-0732">Signal</keyword>
<dbReference type="SMART" id="SM00768">
    <property type="entry name" value="X8"/>
    <property type="match status" value="1"/>
</dbReference>
<dbReference type="InterPro" id="IPR017853">
    <property type="entry name" value="GH"/>
</dbReference>
<evidence type="ECO:0000256" key="7">
    <source>
        <dbReference type="RuleBase" id="RU004336"/>
    </source>
</evidence>
<sequence length="475" mass="50854">MAGTLTAPNFRPSITAFILLALLSFPSCVLSIGVNYGTLADNLPPPSQVASFLKSKTYIDRVKIFDCNPDILRSFAGSGISLFITAPNGDIPSLSRLPGARAWVAANISPFYPATNISLIAVGNEIMASGDRNLIAHLVPAMRSLSAALSAAGFPQIRVSTPHSLGILSASQPPSSGRFRRGYDRAIFAPMLDFHRRTKTPFVVNPYPYFGYTDQTLNYALFKPNRGIYDPVTRITYTNMFDAQLDAVFSAVSRLGYGDVEIAIGETGWPTAAEPGQTGVDPAAAASYVGNVIRHVSSGKGTPRMPNRKFETYIFALFNEDLKPGPIAERNWGLFRPDFTPVYDAGVLQAGNQGGVAAKFCVAKAGASEAALIANINYACSVAGVDCRPIQPGGSCFEPNLIQAHASYAMNAYYQAAGRHDFNCDFGQTGVISNSNPESMTSLRMGGGHERRGYESSFVNAMVIASSPRENGPDN</sequence>
<evidence type="ECO:0000256" key="2">
    <source>
        <dbReference type="ARBA" id="ARBA00022729"/>
    </source>
</evidence>
<keyword evidence="4" id="KW-1015">Disulfide bond</keyword>
<accession>A0ABR2LUB2</accession>
<evidence type="ECO:0000256" key="4">
    <source>
        <dbReference type="ARBA" id="ARBA00023157"/>
    </source>
</evidence>
<evidence type="ECO:0000256" key="1">
    <source>
        <dbReference type="ARBA" id="ARBA00008773"/>
    </source>
</evidence>
<keyword evidence="5 7" id="KW-0326">Glycosidase</keyword>
<feature type="signal peptide" evidence="8">
    <location>
        <begin position="1"/>
        <end position="31"/>
    </location>
</feature>
<dbReference type="PANTHER" id="PTHR32227">
    <property type="entry name" value="GLUCAN ENDO-1,3-BETA-GLUCOSIDASE BG1-RELATED-RELATED"/>
    <property type="match status" value="1"/>
</dbReference>
<protein>
    <submittedName>
        <fullName evidence="10">Glucan endo-1,3-beta-glucosidase</fullName>
    </submittedName>
</protein>
<dbReference type="InterPro" id="IPR044965">
    <property type="entry name" value="Glyco_hydro_17_plant"/>
</dbReference>
<dbReference type="Pfam" id="PF07983">
    <property type="entry name" value="X8"/>
    <property type="match status" value="1"/>
</dbReference>
<dbReference type="Pfam" id="PF00332">
    <property type="entry name" value="Glyco_hydro_17"/>
    <property type="match status" value="1"/>
</dbReference>
<keyword evidence="3 7" id="KW-0378">Hydrolase</keyword>
<evidence type="ECO:0000313" key="11">
    <source>
        <dbReference type="Proteomes" id="UP001412067"/>
    </source>
</evidence>
<dbReference type="EMBL" id="JBBWWR010000015">
    <property type="protein sequence ID" value="KAK8950523.1"/>
    <property type="molecule type" value="Genomic_DNA"/>
</dbReference>
<dbReference type="PROSITE" id="PS00587">
    <property type="entry name" value="GLYCOSYL_HYDROL_F17"/>
    <property type="match status" value="1"/>
</dbReference>
<evidence type="ECO:0000259" key="9">
    <source>
        <dbReference type="SMART" id="SM00768"/>
    </source>
</evidence>
<dbReference type="SUPFAM" id="SSF51445">
    <property type="entry name" value="(Trans)glycosidases"/>
    <property type="match status" value="1"/>
</dbReference>
<evidence type="ECO:0000256" key="6">
    <source>
        <dbReference type="RuleBase" id="RU004335"/>
    </source>
</evidence>
<evidence type="ECO:0000313" key="10">
    <source>
        <dbReference type="EMBL" id="KAK8950523.1"/>
    </source>
</evidence>
<dbReference type="InterPro" id="IPR000490">
    <property type="entry name" value="Glyco_hydro_17"/>
</dbReference>
<dbReference type="Proteomes" id="UP001412067">
    <property type="component" value="Unassembled WGS sequence"/>
</dbReference>
<feature type="chain" id="PRO_5045793719" evidence="8">
    <location>
        <begin position="32"/>
        <end position="475"/>
    </location>
</feature>
<gene>
    <name evidence="10" type="primary">GLC1</name>
    <name evidence="10" type="ORF">KSP40_PGU012583</name>
</gene>
<comment type="caution">
    <text evidence="10">The sequence shown here is derived from an EMBL/GenBank/DDBJ whole genome shotgun (WGS) entry which is preliminary data.</text>
</comment>
<evidence type="ECO:0000256" key="3">
    <source>
        <dbReference type="ARBA" id="ARBA00022801"/>
    </source>
</evidence>
<proteinExistence type="inferred from homology"/>
<dbReference type="Gene3D" id="1.20.58.1040">
    <property type="match status" value="1"/>
</dbReference>
<dbReference type="InterPro" id="IPR012946">
    <property type="entry name" value="X8"/>
</dbReference>
<reference evidence="10 11" key="1">
    <citation type="journal article" date="2022" name="Nat. Plants">
        <title>Genomes of leafy and leafless Platanthera orchids illuminate the evolution of mycoheterotrophy.</title>
        <authorList>
            <person name="Li M.H."/>
            <person name="Liu K.W."/>
            <person name="Li Z."/>
            <person name="Lu H.C."/>
            <person name="Ye Q.L."/>
            <person name="Zhang D."/>
            <person name="Wang J.Y."/>
            <person name="Li Y.F."/>
            <person name="Zhong Z.M."/>
            <person name="Liu X."/>
            <person name="Yu X."/>
            <person name="Liu D.K."/>
            <person name="Tu X.D."/>
            <person name="Liu B."/>
            <person name="Hao Y."/>
            <person name="Liao X.Y."/>
            <person name="Jiang Y.T."/>
            <person name="Sun W.H."/>
            <person name="Chen J."/>
            <person name="Chen Y.Q."/>
            <person name="Ai Y."/>
            <person name="Zhai J.W."/>
            <person name="Wu S.S."/>
            <person name="Zhou Z."/>
            <person name="Hsiao Y.Y."/>
            <person name="Wu W.L."/>
            <person name="Chen Y.Y."/>
            <person name="Lin Y.F."/>
            <person name="Hsu J.L."/>
            <person name="Li C.Y."/>
            <person name="Wang Z.W."/>
            <person name="Zhao X."/>
            <person name="Zhong W.Y."/>
            <person name="Ma X.K."/>
            <person name="Ma L."/>
            <person name="Huang J."/>
            <person name="Chen G.Z."/>
            <person name="Huang M.Z."/>
            <person name="Huang L."/>
            <person name="Peng D.H."/>
            <person name="Luo Y.B."/>
            <person name="Zou S.Q."/>
            <person name="Chen S.P."/>
            <person name="Lan S."/>
            <person name="Tsai W.C."/>
            <person name="Van de Peer Y."/>
            <person name="Liu Z.J."/>
        </authorList>
    </citation>
    <scope>NUCLEOTIDE SEQUENCE [LARGE SCALE GENOMIC DNA]</scope>
    <source>
        <strain evidence="10">Lor288</strain>
    </source>
</reference>
<evidence type="ECO:0000256" key="5">
    <source>
        <dbReference type="ARBA" id="ARBA00023295"/>
    </source>
</evidence>
<feature type="domain" description="X8" evidence="9">
    <location>
        <begin position="359"/>
        <end position="443"/>
    </location>
</feature>
<organism evidence="10 11">
    <name type="scientific">Platanthera guangdongensis</name>
    <dbReference type="NCBI Taxonomy" id="2320717"/>
    <lineage>
        <taxon>Eukaryota</taxon>
        <taxon>Viridiplantae</taxon>
        <taxon>Streptophyta</taxon>
        <taxon>Embryophyta</taxon>
        <taxon>Tracheophyta</taxon>
        <taxon>Spermatophyta</taxon>
        <taxon>Magnoliopsida</taxon>
        <taxon>Liliopsida</taxon>
        <taxon>Asparagales</taxon>
        <taxon>Orchidaceae</taxon>
        <taxon>Orchidoideae</taxon>
        <taxon>Orchideae</taxon>
        <taxon>Orchidinae</taxon>
        <taxon>Platanthera</taxon>
    </lineage>
</organism>
<keyword evidence="11" id="KW-1185">Reference proteome</keyword>
<evidence type="ECO:0000256" key="8">
    <source>
        <dbReference type="SAM" id="SignalP"/>
    </source>
</evidence>
<name>A0ABR2LUB2_9ASPA</name>
<comment type="similarity">
    <text evidence="1 6">Belongs to the glycosyl hydrolase 17 family.</text>
</comment>